<dbReference type="EMBL" id="AP026802">
    <property type="protein sequence ID" value="BDR58124.1"/>
    <property type="molecule type" value="Genomic_DNA"/>
</dbReference>
<keyword evidence="3 5" id="KW-0597">Phosphoprotein</keyword>
<comment type="similarity">
    <text evidence="5">Belongs to the DltC family.</text>
</comment>
<dbReference type="GO" id="GO:0071555">
    <property type="term" value="P:cell wall organization"/>
    <property type="evidence" value="ECO:0007669"/>
    <property type="project" value="UniProtKB-KW"/>
</dbReference>
<dbReference type="AlphaFoldDB" id="A0AAU9CVW8"/>
<dbReference type="Gene3D" id="1.10.1200.10">
    <property type="entry name" value="ACP-like"/>
    <property type="match status" value="1"/>
</dbReference>
<dbReference type="Pfam" id="PF00550">
    <property type="entry name" value="PP-binding"/>
    <property type="match status" value="1"/>
</dbReference>
<dbReference type="InterPro" id="IPR009081">
    <property type="entry name" value="PP-bd_ACP"/>
</dbReference>
<proteinExistence type="inferred from homology"/>
<evidence type="ECO:0000313" key="8">
    <source>
        <dbReference type="Proteomes" id="UP001321861"/>
    </source>
</evidence>
<organism evidence="7 8">
    <name type="scientific">Xylocopilactobacillus apicola</name>
    <dbReference type="NCBI Taxonomy" id="2932184"/>
    <lineage>
        <taxon>Bacteria</taxon>
        <taxon>Bacillati</taxon>
        <taxon>Bacillota</taxon>
        <taxon>Bacilli</taxon>
        <taxon>Lactobacillales</taxon>
        <taxon>Lactobacillaceae</taxon>
        <taxon>Xylocopilactobacillus</taxon>
    </lineage>
</organism>
<comment type="function">
    <text evidence="5">Carrier protein involved in the D-alanylation of lipoteichoic acid (LTA). The loading of thioester-linked D-alanine onto DltC is catalyzed by D-alanine--D-alanyl carrier protein ligase DltA. The DltC-carried D-alanyl group is further transferred to cell membrane phosphatidylglycerol (PG) by forming an ester bond, probably catalyzed by DltD. D-alanylation of LTA plays an important role in modulating the properties of the cell wall in Gram-positive bacteria, influencing the net charge of the cell wall.</text>
</comment>
<dbReference type="KEGG" id="xap:XA3_05650"/>
<dbReference type="PROSITE" id="PS50075">
    <property type="entry name" value="CARRIER"/>
    <property type="match status" value="1"/>
</dbReference>
<comment type="PTM">
    <text evidence="5">4'-phosphopantetheine is transferred from CoA to a specific serine of apo-DCP.</text>
</comment>
<dbReference type="GO" id="GO:0036370">
    <property type="term" value="F:D-alanyl carrier activity"/>
    <property type="evidence" value="ECO:0007669"/>
    <property type="project" value="UniProtKB-UniRule"/>
</dbReference>
<dbReference type="NCBIfam" id="TIGR01688">
    <property type="entry name" value="dltC"/>
    <property type="match status" value="1"/>
</dbReference>
<feature type="domain" description="Carrier" evidence="6">
    <location>
        <begin position="1"/>
        <end position="80"/>
    </location>
</feature>
<keyword evidence="2 5" id="KW-0963">Cytoplasm</keyword>
<dbReference type="NCBIfam" id="NF003464">
    <property type="entry name" value="PRK05087.1"/>
    <property type="match status" value="1"/>
</dbReference>
<dbReference type="GO" id="GO:0016874">
    <property type="term" value="F:ligase activity"/>
    <property type="evidence" value="ECO:0007669"/>
    <property type="project" value="UniProtKB-KW"/>
</dbReference>
<keyword evidence="4 5" id="KW-0961">Cell wall biogenesis/degradation</keyword>
<keyword evidence="1 5" id="KW-0596">Phosphopantetheine</keyword>
<sequence>MEKSEIKNTVLDVLNEITGTDLADQMNVNLFDTALMDSMATVEMLLQLQEKLGIDVQISEFDRNEWDTPEKIVDKVSGMLQ</sequence>
<dbReference type="Proteomes" id="UP001321861">
    <property type="component" value="Chromosome"/>
</dbReference>
<comment type="pathway">
    <text evidence="5">Cell wall biogenesis; lipoteichoic acid biosynthesis.</text>
</comment>
<evidence type="ECO:0000256" key="4">
    <source>
        <dbReference type="ARBA" id="ARBA00023316"/>
    </source>
</evidence>
<gene>
    <name evidence="5 7" type="primary">dltC</name>
    <name evidence="7" type="ORF">XA3_05650</name>
</gene>
<evidence type="ECO:0000259" key="6">
    <source>
        <dbReference type="PROSITE" id="PS50075"/>
    </source>
</evidence>
<evidence type="ECO:0000256" key="1">
    <source>
        <dbReference type="ARBA" id="ARBA00022450"/>
    </source>
</evidence>
<keyword evidence="7" id="KW-0436">Ligase</keyword>
<dbReference type="RefSeq" id="WP_317636044.1">
    <property type="nucleotide sequence ID" value="NZ_AP026802.1"/>
</dbReference>
<dbReference type="GO" id="GO:0005737">
    <property type="term" value="C:cytoplasm"/>
    <property type="evidence" value="ECO:0007669"/>
    <property type="project" value="UniProtKB-SubCell"/>
</dbReference>
<protein>
    <recommendedName>
        <fullName evidence="5">D-alanyl carrier protein</fullName>
        <shortName evidence="5">DCP</shortName>
    </recommendedName>
    <alternativeName>
        <fullName evidence="5">D-alanine--poly(phosphoribitol) ligase subunit 2</fullName>
    </alternativeName>
</protein>
<dbReference type="InterPro" id="IPR003230">
    <property type="entry name" value="DltC"/>
</dbReference>
<comment type="subcellular location">
    <subcellularLocation>
        <location evidence="5">Cytoplasm</location>
    </subcellularLocation>
</comment>
<evidence type="ECO:0000256" key="5">
    <source>
        <dbReference type="HAMAP-Rule" id="MF_00565"/>
    </source>
</evidence>
<dbReference type="GO" id="GO:0070395">
    <property type="term" value="P:lipoteichoic acid biosynthetic process"/>
    <property type="evidence" value="ECO:0007669"/>
    <property type="project" value="UniProtKB-UniRule"/>
</dbReference>
<evidence type="ECO:0000256" key="3">
    <source>
        <dbReference type="ARBA" id="ARBA00022553"/>
    </source>
</evidence>
<dbReference type="InterPro" id="IPR036736">
    <property type="entry name" value="ACP-like_sf"/>
</dbReference>
<evidence type="ECO:0000256" key="2">
    <source>
        <dbReference type="ARBA" id="ARBA00022490"/>
    </source>
</evidence>
<name>A0AAU9CVW8_9LACO</name>
<feature type="modified residue" description="O-(pantetheine 4'-phosphoryl)serine" evidence="5">
    <location>
        <position position="38"/>
    </location>
</feature>
<keyword evidence="8" id="KW-1185">Reference proteome</keyword>
<dbReference type="HAMAP" id="MF_00565">
    <property type="entry name" value="DltC"/>
    <property type="match status" value="1"/>
</dbReference>
<dbReference type="SUPFAM" id="SSF47336">
    <property type="entry name" value="ACP-like"/>
    <property type="match status" value="1"/>
</dbReference>
<reference evidence="7 8" key="1">
    <citation type="journal article" date="2023" name="Microbiol. Spectr.">
        <title>Symbiosis of Carpenter Bees with Uncharacterized Lactic Acid Bacteria Showing NAD Auxotrophy.</title>
        <authorList>
            <person name="Kawasaki S."/>
            <person name="Ozawa K."/>
            <person name="Mori T."/>
            <person name="Yamamoto A."/>
            <person name="Ito M."/>
            <person name="Ohkuma M."/>
            <person name="Sakamoto M."/>
            <person name="Matsutani M."/>
        </authorList>
    </citation>
    <scope>NUCLEOTIDE SEQUENCE [LARGE SCALE GENOMIC DNA]</scope>
    <source>
        <strain evidence="7 8">XA3</strain>
    </source>
</reference>
<accession>A0AAU9CVW8</accession>
<evidence type="ECO:0000313" key="7">
    <source>
        <dbReference type="EMBL" id="BDR58124.1"/>
    </source>
</evidence>